<dbReference type="InterPro" id="IPR043502">
    <property type="entry name" value="DNA/RNA_pol_sf"/>
</dbReference>
<keyword evidence="3" id="KW-1185">Reference proteome</keyword>
<dbReference type="AlphaFoldDB" id="A0AAV2EDR1"/>
<evidence type="ECO:0000259" key="1">
    <source>
        <dbReference type="PROSITE" id="PS50878"/>
    </source>
</evidence>
<reference evidence="2 3" key="1">
    <citation type="submission" date="2024-04" db="EMBL/GenBank/DDBJ databases">
        <authorList>
            <person name="Fracassetti M."/>
        </authorList>
    </citation>
    <scope>NUCLEOTIDE SEQUENCE [LARGE SCALE GENOMIC DNA]</scope>
</reference>
<dbReference type="PANTHER" id="PTHR46890:SF48">
    <property type="entry name" value="RNA-DIRECTED DNA POLYMERASE"/>
    <property type="match status" value="1"/>
</dbReference>
<dbReference type="EMBL" id="OZ034817">
    <property type="protein sequence ID" value="CAL1383818.1"/>
    <property type="molecule type" value="Genomic_DNA"/>
</dbReference>
<feature type="domain" description="Reverse transcriptase" evidence="1">
    <location>
        <begin position="1"/>
        <end position="144"/>
    </location>
</feature>
<organism evidence="2 3">
    <name type="scientific">Linum trigynum</name>
    <dbReference type="NCBI Taxonomy" id="586398"/>
    <lineage>
        <taxon>Eukaryota</taxon>
        <taxon>Viridiplantae</taxon>
        <taxon>Streptophyta</taxon>
        <taxon>Embryophyta</taxon>
        <taxon>Tracheophyta</taxon>
        <taxon>Spermatophyta</taxon>
        <taxon>Magnoliopsida</taxon>
        <taxon>eudicotyledons</taxon>
        <taxon>Gunneridae</taxon>
        <taxon>Pentapetalae</taxon>
        <taxon>rosids</taxon>
        <taxon>fabids</taxon>
        <taxon>Malpighiales</taxon>
        <taxon>Linaceae</taxon>
        <taxon>Linum</taxon>
    </lineage>
</organism>
<name>A0AAV2EDR1_9ROSI</name>
<sequence>MGFNGIWRGWIYECLKSASFSVMMNGAPSGYFSPTRGLRQGDPLSPLLFVLCTEGFSALLRKAIAEKKLEGVKVAPRAPRVSHLFFADDSYLFLRGTLQECENMMVVLNEYEELSGQRINLNKSAVCFSKNVVREDQEFLAEVLGVGGSRGTR</sequence>
<dbReference type="Proteomes" id="UP001497516">
    <property type="component" value="Chromosome 4"/>
</dbReference>
<gene>
    <name evidence="2" type="ORF">LTRI10_LOCUS25064</name>
</gene>
<dbReference type="PROSITE" id="PS50878">
    <property type="entry name" value="RT_POL"/>
    <property type="match status" value="1"/>
</dbReference>
<evidence type="ECO:0000313" key="2">
    <source>
        <dbReference type="EMBL" id="CAL1383818.1"/>
    </source>
</evidence>
<accession>A0AAV2EDR1</accession>
<proteinExistence type="predicted"/>
<dbReference type="SUPFAM" id="SSF56672">
    <property type="entry name" value="DNA/RNA polymerases"/>
    <property type="match status" value="1"/>
</dbReference>
<dbReference type="InterPro" id="IPR052343">
    <property type="entry name" value="Retrotransposon-Effector_Assoc"/>
</dbReference>
<dbReference type="InterPro" id="IPR000477">
    <property type="entry name" value="RT_dom"/>
</dbReference>
<protein>
    <recommendedName>
        <fullName evidence="1">Reverse transcriptase domain-containing protein</fullName>
    </recommendedName>
</protein>
<dbReference type="PANTHER" id="PTHR46890">
    <property type="entry name" value="NON-LTR RETROLELEMENT REVERSE TRANSCRIPTASE-LIKE PROTEIN-RELATED"/>
    <property type="match status" value="1"/>
</dbReference>
<evidence type="ECO:0000313" key="3">
    <source>
        <dbReference type="Proteomes" id="UP001497516"/>
    </source>
</evidence>
<dbReference type="Pfam" id="PF00078">
    <property type="entry name" value="RVT_1"/>
    <property type="match status" value="1"/>
</dbReference>